<dbReference type="InterPro" id="IPR005174">
    <property type="entry name" value="KIB1-4_b-propeller"/>
</dbReference>
<feature type="domain" description="KIB1-4 beta-propeller" evidence="1">
    <location>
        <begin position="101"/>
        <end position="337"/>
    </location>
</feature>
<dbReference type="AlphaFoldDB" id="N1QSH3"/>
<dbReference type="PANTHER" id="PTHR33165:SF89">
    <property type="entry name" value="DUF295 DOMAIN-CONTAINING PROTEIN"/>
    <property type="match status" value="1"/>
</dbReference>
<proteinExistence type="predicted"/>
<reference evidence="2" key="1">
    <citation type="submission" date="2015-06" db="UniProtKB">
        <authorList>
            <consortium name="EnsemblPlants"/>
        </authorList>
    </citation>
    <scope>IDENTIFICATION</scope>
</reference>
<organism evidence="2">
    <name type="scientific">Aegilops tauschii</name>
    <name type="common">Tausch's goatgrass</name>
    <name type="synonym">Aegilops squarrosa</name>
    <dbReference type="NCBI Taxonomy" id="37682"/>
    <lineage>
        <taxon>Eukaryota</taxon>
        <taxon>Viridiplantae</taxon>
        <taxon>Streptophyta</taxon>
        <taxon>Embryophyta</taxon>
        <taxon>Tracheophyta</taxon>
        <taxon>Spermatophyta</taxon>
        <taxon>Magnoliopsida</taxon>
        <taxon>Liliopsida</taxon>
        <taxon>Poales</taxon>
        <taxon>Poaceae</taxon>
        <taxon>BOP clade</taxon>
        <taxon>Pooideae</taxon>
        <taxon>Triticodae</taxon>
        <taxon>Triticeae</taxon>
        <taxon>Triticinae</taxon>
        <taxon>Aegilops</taxon>
    </lineage>
</organism>
<sequence length="387" mass="43488">MARSSDRRLRSGRDWANMDVGPAGLVAEHVLRNDLVDLVRFRAVCRAWRACSAHLRPQGVLDRRFLPRRWIMLPRVLNNDKGHHRRLFVNVFTGESIRRVLPAWDCQRYHVLATTSEGFVLRLSTDVGQLLNPLTGEVAGLPSATSLRESMQSLHSLKLRGAGLAADDTVVLHIGWFSLAVAKPGDERWTHIHSHDRITSILPFAGRVYCATSRNISVVQTRTMANQPPQLLVAADHKLHEGFGLLDDFKNEVDKGRCQMFLVENNGELILCLCVRGKHTIPMESDVSVYRVDLDAKNIVPLHGIDGRVLFLGKKIRSLLVPTGVSPNINADTAYLCWSKPRYGGATYGIDLFSGERTKPRFKDDDVAYYLSCYVTEYYSEGIHASF</sequence>
<evidence type="ECO:0000259" key="1">
    <source>
        <dbReference type="Pfam" id="PF03478"/>
    </source>
</evidence>
<evidence type="ECO:0000313" key="2">
    <source>
        <dbReference type="EnsemblPlants" id="EMT01008"/>
    </source>
</evidence>
<dbReference type="EnsemblPlants" id="EMT01008">
    <property type="protein sequence ID" value="EMT01008"/>
    <property type="gene ID" value="F775_14800"/>
</dbReference>
<name>N1QSH3_AEGTA</name>
<dbReference type="Pfam" id="PF03478">
    <property type="entry name" value="Beta-prop_KIB1-4"/>
    <property type="match status" value="1"/>
</dbReference>
<accession>N1QSH3</accession>
<dbReference type="PANTHER" id="PTHR33165">
    <property type="entry name" value="F-BOX DOMAIN CONTAINING PROTEIN-LIKE-RELATED"/>
    <property type="match status" value="1"/>
</dbReference>
<protein>
    <recommendedName>
        <fullName evidence="1">KIB1-4 beta-propeller domain-containing protein</fullName>
    </recommendedName>
</protein>